<gene>
    <name evidence="2" type="ORF">E2F46_01390</name>
</gene>
<keyword evidence="1" id="KW-0812">Transmembrane</keyword>
<dbReference type="RefSeq" id="WP_133320384.1">
    <property type="nucleotide sequence ID" value="NZ_SMTF01000001.1"/>
</dbReference>
<dbReference type="Proteomes" id="UP000294796">
    <property type="component" value="Unassembled WGS sequence"/>
</dbReference>
<organism evidence="2 3">
    <name type="scientific">Luteimonas aestuarii</name>
    <dbReference type="NCBI Taxonomy" id="453837"/>
    <lineage>
        <taxon>Bacteria</taxon>
        <taxon>Pseudomonadati</taxon>
        <taxon>Pseudomonadota</taxon>
        <taxon>Gammaproteobacteria</taxon>
        <taxon>Lysobacterales</taxon>
        <taxon>Lysobacteraceae</taxon>
        <taxon>Luteimonas</taxon>
    </lineage>
</organism>
<evidence type="ECO:0000313" key="3">
    <source>
        <dbReference type="Proteomes" id="UP000294796"/>
    </source>
</evidence>
<name>A0A4R5U4P5_9GAMM</name>
<accession>A0A4R5U4P5</accession>
<dbReference type="AlphaFoldDB" id="A0A4R5U4P5"/>
<keyword evidence="1" id="KW-1133">Transmembrane helix</keyword>
<proteinExistence type="predicted"/>
<evidence type="ECO:0000313" key="2">
    <source>
        <dbReference type="EMBL" id="TDK28563.1"/>
    </source>
</evidence>
<protein>
    <submittedName>
        <fullName evidence="2">Uncharacterized protein</fullName>
    </submittedName>
</protein>
<keyword evidence="3" id="KW-1185">Reference proteome</keyword>
<reference evidence="2 3" key="1">
    <citation type="submission" date="2019-03" db="EMBL/GenBank/DDBJ databases">
        <title>Luteimonas zhaokaii sp.nov., isolated from the rectal contents of Plateau pika in Yushu, Qinghai Province, China.</title>
        <authorList>
            <person name="Zhang G."/>
        </authorList>
    </citation>
    <scope>NUCLEOTIDE SEQUENCE [LARGE SCALE GENOMIC DNA]</scope>
    <source>
        <strain evidence="2 3">B9</strain>
    </source>
</reference>
<evidence type="ECO:0000256" key="1">
    <source>
        <dbReference type="SAM" id="Phobius"/>
    </source>
</evidence>
<keyword evidence="1" id="KW-0472">Membrane</keyword>
<sequence>MTVMPNELKPSVKPWRSIPLEGWALLTWCGHTVANKHAPFSQRRDASLGLVGAYVVIASWIVFPTMILAGAA</sequence>
<comment type="caution">
    <text evidence="2">The sequence shown here is derived from an EMBL/GenBank/DDBJ whole genome shotgun (WGS) entry which is preliminary data.</text>
</comment>
<dbReference type="EMBL" id="SMTF01000001">
    <property type="protein sequence ID" value="TDK28563.1"/>
    <property type="molecule type" value="Genomic_DNA"/>
</dbReference>
<feature type="transmembrane region" description="Helical" evidence="1">
    <location>
        <begin position="46"/>
        <end position="69"/>
    </location>
</feature>